<name>F2CBF0_STRSA</name>
<keyword evidence="1" id="KW-0472">Membrane</keyword>
<protein>
    <submittedName>
        <fullName evidence="2">Uncharacterized protein</fullName>
    </submittedName>
</protein>
<gene>
    <name evidence="2" type="ORF">HMPREF9391_0341</name>
</gene>
<evidence type="ECO:0000313" key="2">
    <source>
        <dbReference type="EMBL" id="EGF20232.1"/>
    </source>
</evidence>
<feature type="transmembrane region" description="Helical" evidence="1">
    <location>
        <begin position="135"/>
        <end position="162"/>
    </location>
</feature>
<evidence type="ECO:0000313" key="3">
    <source>
        <dbReference type="Proteomes" id="UP000004826"/>
    </source>
</evidence>
<feature type="transmembrane region" description="Helical" evidence="1">
    <location>
        <begin position="90"/>
        <end position="115"/>
    </location>
</feature>
<organism evidence="2 3">
    <name type="scientific">Streptococcus sanguinis SK408</name>
    <dbReference type="NCBI Taxonomy" id="888818"/>
    <lineage>
        <taxon>Bacteria</taxon>
        <taxon>Bacillati</taxon>
        <taxon>Bacillota</taxon>
        <taxon>Bacilli</taxon>
        <taxon>Lactobacillales</taxon>
        <taxon>Streptococcaceae</taxon>
        <taxon>Streptococcus</taxon>
    </lineage>
</organism>
<keyword evidence="1" id="KW-0812">Transmembrane</keyword>
<proteinExistence type="predicted"/>
<evidence type="ECO:0000256" key="1">
    <source>
        <dbReference type="SAM" id="Phobius"/>
    </source>
</evidence>
<dbReference type="RefSeq" id="WP_002917034.1">
    <property type="nucleotide sequence ID" value="NZ_GL878559.1"/>
</dbReference>
<dbReference type="Proteomes" id="UP000004826">
    <property type="component" value="Unassembled WGS sequence"/>
</dbReference>
<dbReference type="AlphaFoldDB" id="F2CBF0"/>
<dbReference type="PATRIC" id="fig|888818.3.peg.334"/>
<dbReference type="EMBL" id="AFBE01000001">
    <property type="protein sequence ID" value="EGF20232.1"/>
    <property type="molecule type" value="Genomic_DNA"/>
</dbReference>
<keyword evidence="1" id="KW-1133">Transmembrane helix</keyword>
<dbReference type="HOGENOM" id="CLU_656792_0_0_9"/>
<sequence>MKISKIFKYMLPLILVALLLFFWKIIVSEVISTNLNVSQGNLLALTFINWIELLFVLLIYDLVIITIFSKISYWLNGLGRYAIRMKKLGITFYIIRLNYYLLRLSQLLRLGWVTYGSGEKSSVWIGLSKLSLTQLLVNIFRIIISVPMLLAFSSACFSLRILRGDINYHLYKLQEFLRGFLQMKENIGDIFSRLPALVSLITILPIVFFFYFYSQKRDVQKIIDKENSQYFEEVVLLYKKLLVWIDNHIYQLSKNFDYVISCQDSIVEMFLDNEIPNYSALVGKEYYRHRDIESFRFVEIEDLTELREIITKLSSDRLMKFTRILSAKRFDIWYLYFWDFHTLNNEETIEKSFYTKKGMISKLNKRHTYPYDFTQEKIEKSREEELFLLSFSIYNNLKLLYRFKRASDSLRKYLNSSTIDRLILKAFNKDK</sequence>
<accession>F2CBF0</accession>
<feature type="transmembrane region" description="Helical" evidence="1">
    <location>
        <begin position="44"/>
        <end position="69"/>
    </location>
</feature>
<reference evidence="2 3" key="1">
    <citation type="submission" date="2011-02" db="EMBL/GenBank/DDBJ databases">
        <authorList>
            <person name="Muzny D."/>
            <person name="Qin X."/>
            <person name="Deng J."/>
            <person name="Jiang H."/>
            <person name="Liu Y."/>
            <person name="Qu J."/>
            <person name="Song X.-Z."/>
            <person name="Zhang L."/>
            <person name="Thornton R."/>
            <person name="Coyle M."/>
            <person name="Francisco L."/>
            <person name="Jackson L."/>
            <person name="Javaid M."/>
            <person name="Korchina V."/>
            <person name="Kovar C."/>
            <person name="Mata R."/>
            <person name="Mathew T."/>
            <person name="Ngo R."/>
            <person name="Nguyen L."/>
            <person name="Nguyen N."/>
            <person name="Okwuonu G."/>
            <person name="Ongeri F."/>
            <person name="Pham C."/>
            <person name="Simmons D."/>
            <person name="Wilczek-Boney K."/>
            <person name="Hale W."/>
            <person name="Jakkamsetti A."/>
            <person name="Pham P."/>
            <person name="Ruth R."/>
            <person name="San Lucas F."/>
            <person name="Warren J."/>
            <person name="Zhang J."/>
            <person name="Zhao Z."/>
            <person name="Zhou C."/>
            <person name="Zhu D."/>
            <person name="Lee S."/>
            <person name="Bess C."/>
            <person name="Blankenburg K."/>
            <person name="Forbes L."/>
            <person name="Fu Q."/>
            <person name="Gubbala S."/>
            <person name="Hirani K."/>
            <person name="Jayaseelan J.C."/>
            <person name="Lara F."/>
            <person name="Munidasa M."/>
            <person name="Palculict T."/>
            <person name="Patil S."/>
            <person name="Pu L.-L."/>
            <person name="Saada N."/>
            <person name="Tang L."/>
            <person name="Weissenberger G."/>
            <person name="Zhu Y."/>
            <person name="Hemphill L."/>
            <person name="Shang Y."/>
            <person name="Youmans B."/>
            <person name="Ayvaz T."/>
            <person name="Ross M."/>
            <person name="Santibanez J."/>
            <person name="Aqrawi P."/>
            <person name="Gross S."/>
            <person name="Joshi V."/>
            <person name="Fowler G."/>
            <person name="Nazareth L."/>
            <person name="Reid J."/>
            <person name="Worley K."/>
            <person name="Petrosino J."/>
            <person name="Highlander S."/>
            <person name="Gibbs R."/>
        </authorList>
    </citation>
    <scope>NUCLEOTIDE SEQUENCE [LARGE SCALE GENOMIC DNA]</scope>
    <source>
        <strain evidence="2 3">SK408</strain>
    </source>
</reference>
<comment type="caution">
    <text evidence="2">The sequence shown here is derived from an EMBL/GenBank/DDBJ whole genome shotgun (WGS) entry which is preliminary data.</text>
</comment>
<feature type="transmembrane region" description="Helical" evidence="1">
    <location>
        <begin position="190"/>
        <end position="213"/>
    </location>
</feature>